<proteinExistence type="predicted"/>
<keyword evidence="8" id="KW-1185">Reference proteome</keyword>
<dbReference type="KEGG" id="crs:FQB35_02540"/>
<protein>
    <recommendedName>
        <fullName evidence="1">Stage 0 sporulation protein A homolog</fullName>
    </recommendedName>
</protein>
<evidence type="ECO:0000256" key="5">
    <source>
        <dbReference type="PROSITE-ProRule" id="PRU00169"/>
    </source>
</evidence>
<dbReference type="SMART" id="SM00448">
    <property type="entry name" value="REC"/>
    <property type="match status" value="1"/>
</dbReference>
<sequence>MDTNFYIIEDDKVIQNLLKKIILKNNLGDIIGISDDGAQAIDEIKRLKPDIVLVDLLLPEIDGISIVSDINRSKCKTTFIMISQVTSKEMIAEAYKEGIEFFINKPINVVEVVSVIKKVKEKMNMFHVIQSFKNAIKEIQIYEENSLDKEIETSSNKDKIEKILAQLGILGEAGNNDIIEIILWILEQDKDAGKNPIKYKMTEIYNYLQRRYEQEYQITTNVFAIEQRIRRAVNRALINIAHMGIEDYGNEIFIKYASILFDFKEVRKQMNHIRGKLDYGGKISVKKFIEGIIVSIKNPI</sequence>
<keyword evidence="2 5" id="KW-0597">Phosphoprotein</keyword>
<dbReference type="PANTHER" id="PTHR44591">
    <property type="entry name" value="STRESS RESPONSE REGULATOR PROTEIN 1"/>
    <property type="match status" value="1"/>
</dbReference>
<dbReference type="GO" id="GO:0000160">
    <property type="term" value="P:phosphorelay signal transduction system"/>
    <property type="evidence" value="ECO:0007669"/>
    <property type="project" value="UniProtKB-KW"/>
</dbReference>
<dbReference type="OrthoDB" id="1684633at2"/>
<dbReference type="EMBL" id="CP042243">
    <property type="protein sequence ID" value="QEK11337.1"/>
    <property type="molecule type" value="Genomic_DNA"/>
</dbReference>
<dbReference type="SUPFAM" id="SSF52172">
    <property type="entry name" value="CheY-like"/>
    <property type="match status" value="1"/>
</dbReference>
<evidence type="ECO:0000256" key="4">
    <source>
        <dbReference type="ARBA" id="ARBA00024867"/>
    </source>
</evidence>
<accession>A0A5C0SBP6</accession>
<keyword evidence="3" id="KW-0902">Two-component regulatory system</keyword>
<name>A0A5C0SBP6_CRATE</name>
<evidence type="ECO:0000313" key="7">
    <source>
        <dbReference type="EMBL" id="QEK11337.1"/>
    </source>
</evidence>
<feature type="domain" description="Response regulatory" evidence="6">
    <location>
        <begin position="4"/>
        <end position="120"/>
    </location>
</feature>
<organism evidence="7 8">
    <name type="scientific">Crassaminicella thermophila</name>
    <dbReference type="NCBI Taxonomy" id="2599308"/>
    <lineage>
        <taxon>Bacteria</taxon>
        <taxon>Bacillati</taxon>
        <taxon>Bacillota</taxon>
        <taxon>Clostridia</taxon>
        <taxon>Eubacteriales</taxon>
        <taxon>Clostridiaceae</taxon>
        <taxon>Crassaminicella</taxon>
    </lineage>
</organism>
<dbReference type="InterPro" id="IPR013972">
    <property type="entry name" value="YcbB"/>
</dbReference>
<evidence type="ECO:0000256" key="2">
    <source>
        <dbReference type="ARBA" id="ARBA00022553"/>
    </source>
</evidence>
<dbReference type="Pfam" id="PF08664">
    <property type="entry name" value="YcbB"/>
    <property type="match status" value="1"/>
</dbReference>
<dbReference type="PANTHER" id="PTHR44591:SF14">
    <property type="entry name" value="PROTEIN PILG"/>
    <property type="match status" value="1"/>
</dbReference>
<feature type="modified residue" description="4-aspartylphosphate" evidence="5">
    <location>
        <position position="55"/>
    </location>
</feature>
<evidence type="ECO:0000256" key="3">
    <source>
        <dbReference type="ARBA" id="ARBA00023012"/>
    </source>
</evidence>
<evidence type="ECO:0000256" key="1">
    <source>
        <dbReference type="ARBA" id="ARBA00018672"/>
    </source>
</evidence>
<dbReference type="InterPro" id="IPR011006">
    <property type="entry name" value="CheY-like_superfamily"/>
</dbReference>
<evidence type="ECO:0000259" key="6">
    <source>
        <dbReference type="PROSITE" id="PS50110"/>
    </source>
</evidence>
<gene>
    <name evidence="7" type="ORF">FQB35_02540</name>
</gene>
<comment type="function">
    <text evidence="4">May play the central regulatory role in sporulation. It may be an element of the effector pathway responsible for the activation of sporulation genes in response to nutritional stress. Spo0A may act in concert with spo0H (a sigma factor) to control the expression of some genes that are critical to the sporulation process.</text>
</comment>
<dbReference type="InterPro" id="IPR050595">
    <property type="entry name" value="Bact_response_regulator"/>
</dbReference>
<dbReference type="Pfam" id="PF00072">
    <property type="entry name" value="Response_reg"/>
    <property type="match status" value="1"/>
</dbReference>
<dbReference type="Gene3D" id="3.40.50.2300">
    <property type="match status" value="1"/>
</dbReference>
<reference evidence="7 8" key="1">
    <citation type="submission" date="2019-07" db="EMBL/GenBank/DDBJ databases">
        <title>Complete genome of Crassaminicella thermophila SY095.</title>
        <authorList>
            <person name="Li X."/>
        </authorList>
    </citation>
    <scope>NUCLEOTIDE SEQUENCE [LARGE SCALE GENOMIC DNA]</scope>
    <source>
        <strain evidence="7 8">SY095</strain>
    </source>
</reference>
<dbReference type="AlphaFoldDB" id="A0A5C0SBP6"/>
<evidence type="ECO:0000313" key="8">
    <source>
        <dbReference type="Proteomes" id="UP000324646"/>
    </source>
</evidence>
<dbReference type="RefSeq" id="WP_148808410.1">
    <property type="nucleotide sequence ID" value="NZ_CP042243.1"/>
</dbReference>
<dbReference type="Proteomes" id="UP000324646">
    <property type="component" value="Chromosome"/>
</dbReference>
<dbReference type="PROSITE" id="PS50110">
    <property type="entry name" value="RESPONSE_REGULATORY"/>
    <property type="match status" value="1"/>
</dbReference>
<dbReference type="InterPro" id="IPR001789">
    <property type="entry name" value="Sig_transdc_resp-reg_receiver"/>
</dbReference>